<accession>A0A9Q1BMV4</accession>
<name>A0A9Q1BMV4_HOLLE</name>
<dbReference type="GO" id="GO:0005524">
    <property type="term" value="F:ATP binding"/>
    <property type="evidence" value="ECO:0007669"/>
    <property type="project" value="UniProtKB-KW"/>
</dbReference>
<keyword evidence="16" id="KW-0753">Steroid metabolism</keyword>
<evidence type="ECO:0000256" key="16">
    <source>
        <dbReference type="ARBA" id="ARBA00023221"/>
    </source>
</evidence>
<keyword evidence="11 18" id="KW-0067">ATP-binding</keyword>
<keyword evidence="10" id="KW-0152">Cholesterol biosynthesis</keyword>
<dbReference type="SUPFAM" id="SSF52540">
    <property type="entry name" value="P-loop containing nucleoside triphosphate hydrolases"/>
    <property type="match status" value="1"/>
</dbReference>
<dbReference type="InterPro" id="IPR005919">
    <property type="entry name" value="Pmev_kin_anim"/>
</dbReference>
<evidence type="ECO:0000256" key="1">
    <source>
        <dbReference type="ARBA" id="ARBA00004514"/>
    </source>
</evidence>
<comment type="caution">
    <text evidence="19">The sequence shown here is derived from an EMBL/GenBank/DDBJ whole genome shotgun (WGS) entry which is preliminary data.</text>
</comment>
<dbReference type="EC" id="2.7.4.2" evidence="3"/>
<reference evidence="19" key="1">
    <citation type="submission" date="2021-10" db="EMBL/GenBank/DDBJ databases">
        <title>Tropical sea cucumber genome reveals ecological adaptation and Cuvierian tubules defense mechanism.</title>
        <authorList>
            <person name="Chen T."/>
        </authorList>
    </citation>
    <scope>NUCLEOTIDE SEQUENCE</scope>
    <source>
        <strain evidence="19">Nanhai2018</strain>
        <tissue evidence="19">Muscle</tissue>
    </source>
</reference>
<keyword evidence="5" id="KW-0444">Lipid biosynthesis</keyword>
<dbReference type="GO" id="GO:0005829">
    <property type="term" value="C:cytosol"/>
    <property type="evidence" value="ECO:0007669"/>
    <property type="project" value="UniProtKB-SubCell"/>
</dbReference>
<dbReference type="Proteomes" id="UP001152320">
    <property type="component" value="Chromosome 14"/>
</dbReference>
<evidence type="ECO:0000313" key="19">
    <source>
        <dbReference type="EMBL" id="KAJ8029375.1"/>
    </source>
</evidence>
<feature type="binding site" evidence="18">
    <location>
        <position position="142"/>
    </location>
    <ligand>
        <name>ATP</name>
        <dbReference type="ChEBI" id="CHEBI:30616"/>
    </ligand>
</feature>
<feature type="binding site" evidence="18">
    <location>
        <begin position="17"/>
        <end position="23"/>
    </location>
    <ligand>
        <name>ATP</name>
        <dbReference type="ChEBI" id="CHEBI:30616"/>
    </ligand>
</feature>
<dbReference type="GO" id="GO:0004631">
    <property type="term" value="F:phosphomevalonate kinase activity"/>
    <property type="evidence" value="ECO:0007669"/>
    <property type="project" value="UniProtKB-EC"/>
</dbReference>
<keyword evidence="13" id="KW-0756">Sterol biosynthesis</keyword>
<evidence type="ECO:0000256" key="5">
    <source>
        <dbReference type="ARBA" id="ARBA00022516"/>
    </source>
</evidence>
<evidence type="ECO:0000256" key="12">
    <source>
        <dbReference type="ARBA" id="ARBA00022955"/>
    </source>
</evidence>
<dbReference type="GO" id="GO:0019287">
    <property type="term" value="P:isopentenyl diphosphate biosynthetic process, mevalonate pathway"/>
    <property type="evidence" value="ECO:0007669"/>
    <property type="project" value="TreeGrafter"/>
</dbReference>
<evidence type="ECO:0000256" key="13">
    <source>
        <dbReference type="ARBA" id="ARBA00023011"/>
    </source>
</evidence>
<keyword evidence="14" id="KW-0443">Lipid metabolism</keyword>
<feature type="binding site" evidence="18">
    <location>
        <position position="181"/>
    </location>
    <ligand>
        <name>ATP</name>
        <dbReference type="ChEBI" id="CHEBI:30616"/>
    </ligand>
</feature>
<organism evidence="19 20">
    <name type="scientific">Holothuria leucospilota</name>
    <name type="common">Black long sea cucumber</name>
    <name type="synonym">Mertensiothuria leucospilota</name>
    <dbReference type="NCBI Taxonomy" id="206669"/>
    <lineage>
        <taxon>Eukaryota</taxon>
        <taxon>Metazoa</taxon>
        <taxon>Echinodermata</taxon>
        <taxon>Eleutherozoa</taxon>
        <taxon>Echinozoa</taxon>
        <taxon>Holothuroidea</taxon>
        <taxon>Aspidochirotacea</taxon>
        <taxon>Aspidochirotida</taxon>
        <taxon>Holothuriidae</taxon>
        <taxon>Holothuria</taxon>
    </lineage>
</organism>
<comment type="subcellular location">
    <subcellularLocation>
        <location evidence="1">Cytoplasm</location>
        <location evidence="1">Cytosol</location>
    </subcellularLocation>
</comment>
<evidence type="ECO:0000313" key="20">
    <source>
        <dbReference type="Proteomes" id="UP001152320"/>
    </source>
</evidence>
<dbReference type="PIRSF" id="PIRSF036639">
    <property type="entry name" value="PMK_anim"/>
    <property type="match status" value="1"/>
</dbReference>
<dbReference type="AlphaFoldDB" id="A0A9Q1BMV4"/>
<sequence length="197" mass="22820">MASRTDSPRVIFVFSGKRKSGKDYVTSLLQERFGSSCIILRLSGPLKQQYAKENNLDFKKLLDASEYKERYRDDMIKWGERIRQKDSSYFCRLATDEAKPHHTIWIVSDARRPSDIEYFKKSYPDQTITVRVDTDLEVRVVRGFVFTPGIDDAPSECGLDSYSKWNVVLRNNGNQADLENQLQLLTYMTKGDGEVKR</sequence>
<evidence type="ECO:0000256" key="14">
    <source>
        <dbReference type="ARBA" id="ARBA00023098"/>
    </source>
</evidence>
<dbReference type="Pfam" id="PF04275">
    <property type="entry name" value="P-mevalo_kinase"/>
    <property type="match status" value="1"/>
</dbReference>
<evidence type="ECO:0000256" key="8">
    <source>
        <dbReference type="ARBA" id="ARBA00022741"/>
    </source>
</evidence>
<keyword evidence="6" id="KW-0153">Cholesterol metabolism</keyword>
<keyword evidence="9 19" id="KW-0418">Kinase</keyword>
<dbReference type="EMBL" id="JAIZAY010000014">
    <property type="protein sequence ID" value="KAJ8029375.1"/>
    <property type="molecule type" value="Genomic_DNA"/>
</dbReference>
<dbReference type="InterPro" id="IPR027417">
    <property type="entry name" value="P-loop_NTPase"/>
</dbReference>
<evidence type="ECO:0000256" key="10">
    <source>
        <dbReference type="ARBA" id="ARBA00022778"/>
    </source>
</evidence>
<dbReference type="Gene3D" id="3.40.50.300">
    <property type="entry name" value="P-loop containing nucleotide triphosphate hydrolases"/>
    <property type="match status" value="1"/>
</dbReference>
<evidence type="ECO:0000256" key="3">
    <source>
        <dbReference type="ARBA" id="ARBA00012958"/>
    </source>
</evidence>
<gene>
    <name evidence="19" type="ORF">HOLleu_28753</name>
</gene>
<keyword evidence="4" id="KW-0963">Cytoplasm</keyword>
<protein>
    <recommendedName>
        <fullName evidence="17">Phosphomevalonate kinase</fullName>
        <ecNumber evidence="3">2.7.4.2</ecNumber>
    </recommendedName>
</protein>
<evidence type="ECO:0000256" key="7">
    <source>
        <dbReference type="ARBA" id="ARBA00022679"/>
    </source>
</evidence>
<dbReference type="NCBIfam" id="TIGR01223">
    <property type="entry name" value="Pmev_kin_anim"/>
    <property type="match status" value="1"/>
</dbReference>
<keyword evidence="7" id="KW-0808">Transferase</keyword>
<keyword evidence="15" id="KW-1207">Sterol metabolism</keyword>
<evidence type="ECO:0000256" key="9">
    <source>
        <dbReference type="ARBA" id="ARBA00022777"/>
    </source>
</evidence>
<proteinExistence type="predicted"/>
<feature type="binding site" evidence="18">
    <location>
        <position position="171"/>
    </location>
    <ligand>
        <name>ATP</name>
        <dbReference type="ChEBI" id="CHEBI:30616"/>
    </ligand>
</feature>
<evidence type="ECO:0000256" key="17">
    <source>
        <dbReference type="ARBA" id="ARBA00034549"/>
    </source>
</evidence>
<keyword evidence="8 18" id="KW-0547">Nucleotide-binding</keyword>
<evidence type="ECO:0000256" key="6">
    <source>
        <dbReference type="ARBA" id="ARBA00022548"/>
    </source>
</evidence>
<evidence type="ECO:0000256" key="15">
    <source>
        <dbReference type="ARBA" id="ARBA00023166"/>
    </source>
</evidence>
<dbReference type="PANTHER" id="PTHR13101">
    <property type="entry name" value="PHOSPHOMEVALONATE KINASE"/>
    <property type="match status" value="1"/>
</dbReference>
<dbReference type="PANTHER" id="PTHR13101:SF1">
    <property type="entry name" value="PHOSPHOMEVALONATE KINASE"/>
    <property type="match status" value="1"/>
</dbReference>
<evidence type="ECO:0000256" key="4">
    <source>
        <dbReference type="ARBA" id="ARBA00022490"/>
    </source>
</evidence>
<keyword evidence="20" id="KW-1185">Reference proteome</keyword>
<keyword evidence="12" id="KW-0752">Steroid biosynthesis</keyword>
<evidence type="ECO:0000256" key="18">
    <source>
        <dbReference type="PIRSR" id="PIRSR036639-1"/>
    </source>
</evidence>
<dbReference type="GO" id="GO:0006695">
    <property type="term" value="P:cholesterol biosynthetic process"/>
    <property type="evidence" value="ECO:0007669"/>
    <property type="project" value="UniProtKB-KW"/>
</dbReference>
<comment type="pathway">
    <text evidence="2">Isoprenoid biosynthesis; isopentenyl diphosphate biosynthesis via mevalonate pathway; isopentenyl diphosphate from (R)-mevalonate: step 2/3.</text>
</comment>
<dbReference type="FunFam" id="3.40.50.300:FF:001026">
    <property type="entry name" value="Phosphomevalonate kinase"/>
    <property type="match status" value="1"/>
</dbReference>
<dbReference type="OrthoDB" id="2401875at2759"/>
<evidence type="ECO:0000256" key="2">
    <source>
        <dbReference type="ARBA" id="ARBA00005017"/>
    </source>
</evidence>
<evidence type="ECO:0000256" key="11">
    <source>
        <dbReference type="ARBA" id="ARBA00022840"/>
    </source>
</evidence>